<feature type="non-terminal residue" evidence="4">
    <location>
        <position position="1"/>
    </location>
</feature>
<dbReference type="AlphaFoldDB" id="A0A381Q120"/>
<name>A0A381Q120_9ZZZZ</name>
<gene>
    <name evidence="4" type="ORF">METZ01_LOCUS25442</name>
</gene>
<dbReference type="Gene3D" id="3.90.650.10">
    <property type="entry name" value="PurM-like C-terminal domain"/>
    <property type="match status" value="1"/>
</dbReference>
<evidence type="ECO:0000259" key="2">
    <source>
        <dbReference type="Pfam" id="PF00586"/>
    </source>
</evidence>
<reference evidence="4" key="1">
    <citation type="submission" date="2018-05" db="EMBL/GenBank/DDBJ databases">
        <authorList>
            <person name="Lanie J.A."/>
            <person name="Ng W.-L."/>
            <person name="Kazmierczak K.M."/>
            <person name="Andrzejewski T.M."/>
            <person name="Davidsen T.M."/>
            <person name="Wayne K.J."/>
            <person name="Tettelin H."/>
            <person name="Glass J.I."/>
            <person name="Rusch D."/>
            <person name="Podicherti R."/>
            <person name="Tsui H.-C.T."/>
            <person name="Winkler M.E."/>
        </authorList>
    </citation>
    <scope>NUCLEOTIDE SEQUENCE</scope>
</reference>
<dbReference type="InterPro" id="IPR016188">
    <property type="entry name" value="PurM-like_N"/>
</dbReference>
<dbReference type="EMBL" id="UINC01001151">
    <property type="protein sequence ID" value="SUZ72588.1"/>
    <property type="molecule type" value="Genomic_DNA"/>
</dbReference>
<accession>A0A381Q120</accession>
<evidence type="ECO:0008006" key="5">
    <source>
        <dbReference type="Google" id="ProtNLM"/>
    </source>
</evidence>
<proteinExistence type="inferred from homology"/>
<dbReference type="Pfam" id="PF00586">
    <property type="entry name" value="AIRS"/>
    <property type="match status" value="1"/>
</dbReference>
<evidence type="ECO:0000259" key="3">
    <source>
        <dbReference type="Pfam" id="PF02769"/>
    </source>
</evidence>
<dbReference type="PANTHER" id="PTHR30303:SF4">
    <property type="entry name" value="HYDROGENASE EXPRESSION_FORMATION PROTEIN HYPE"/>
    <property type="match status" value="1"/>
</dbReference>
<dbReference type="InterPro" id="IPR011854">
    <property type="entry name" value="HypE"/>
</dbReference>
<sequence>VSQEQKLDLLQAGKLSAKQLRELLTPLQRVDPRVIIGPQLGEDATVLDFGSKYLVVTTDPVTFATDRIGWYVVHVNANDIAVMGATPRWFFTALLLPEQGTTFAMVDSIMTEIRQTCDEFGISVSGGHTEITTGLQRPIIVGQMIGEVDKKDLIRKTSLQVGDKILLTQGLAIEGTALLAREKRDLLRNHLSVDQIDQAEQFLFNPGISVVKAARIAASSGDIHSMHDPTEGGLVAGLHELAVASGKGLRVFADRVPIFPETHAICHCLQIDPLRLIASGALLIGASAKTVEKVATALAREGIPVGEIAEVVPVNDGLQIESGGATLPLIPPDRDEIAKVFES</sequence>
<dbReference type="Gene3D" id="3.30.1330.10">
    <property type="entry name" value="PurM-like, N-terminal domain"/>
    <property type="match status" value="1"/>
</dbReference>
<dbReference type="CDD" id="cd06061">
    <property type="entry name" value="PurM-like1"/>
    <property type="match status" value="1"/>
</dbReference>
<evidence type="ECO:0000313" key="4">
    <source>
        <dbReference type="EMBL" id="SUZ72588.1"/>
    </source>
</evidence>
<organism evidence="4">
    <name type="scientific">marine metagenome</name>
    <dbReference type="NCBI Taxonomy" id="408172"/>
    <lineage>
        <taxon>unclassified sequences</taxon>
        <taxon>metagenomes</taxon>
        <taxon>ecological metagenomes</taxon>
    </lineage>
</organism>
<dbReference type="GO" id="GO:0051604">
    <property type="term" value="P:protein maturation"/>
    <property type="evidence" value="ECO:0007669"/>
    <property type="project" value="TreeGrafter"/>
</dbReference>
<dbReference type="SUPFAM" id="SSF55326">
    <property type="entry name" value="PurM N-terminal domain-like"/>
    <property type="match status" value="1"/>
</dbReference>
<dbReference type="InterPro" id="IPR036921">
    <property type="entry name" value="PurM-like_N_sf"/>
</dbReference>
<protein>
    <recommendedName>
        <fullName evidence="5">PurM-like N-terminal domain-containing protein</fullName>
    </recommendedName>
</protein>
<dbReference type="Pfam" id="PF02769">
    <property type="entry name" value="AIRS_C"/>
    <property type="match status" value="1"/>
</dbReference>
<dbReference type="InterPro" id="IPR010918">
    <property type="entry name" value="PurM-like_C_dom"/>
</dbReference>
<feature type="domain" description="PurM-like C-terminal" evidence="3">
    <location>
        <begin position="160"/>
        <end position="315"/>
    </location>
</feature>
<comment type="similarity">
    <text evidence="1">Belongs to the HypE family.</text>
</comment>
<dbReference type="PANTHER" id="PTHR30303">
    <property type="entry name" value="HYDROGENASE ISOENZYMES FORMATION PROTEIN HYPE"/>
    <property type="match status" value="1"/>
</dbReference>
<dbReference type="PIRSF" id="PIRSF005644">
    <property type="entry name" value="Hdrgns_mtr_HypE"/>
    <property type="match status" value="1"/>
</dbReference>
<evidence type="ECO:0000256" key="1">
    <source>
        <dbReference type="ARBA" id="ARBA00006243"/>
    </source>
</evidence>
<feature type="domain" description="PurM-like N-terminal" evidence="2">
    <location>
        <begin position="41"/>
        <end position="148"/>
    </location>
</feature>
<dbReference type="InterPro" id="IPR036676">
    <property type="entry name" value="PurM-like_C_sf"/>
</dbReference>
<dbReference type="SUPFAM" id="SSF56042">
    <property type="entry name" value="PurM C-terminal domain-like"/>
    <property type="match status" value="1"/>
</dbReference>